<evidence type="ECO:0000313" key="12">
    <source>
        <dbReference type="Proteomes" id="UP000214880"/>
    </source>
</evidence>
<dbReference type="GO" id="GO:0005886">
    <property type="term" value="C:plasma membrane"/>
    <property type="evidence" value="ECO:0007669"/>
    <property type="project" value="UniProtKB-SubCell"/>
</dbReference>
<dbReference type="Gene3D" id="3.30.70.100">
    <property type="match status" value="1"/>
</dbReference>
<dbReference type="Pfam" id="PF21088">
    <property type="entry name" value="MS_channel_1st"/>
    <property type="match status" value="1"/>
</dbReference>
<dbReference type="GO" id="GO:0008381">
    <property type="term" value="F:mechanosensitive monoatomic ion channel activity"/>
    <property type="evidence" value="ECO:0007669"/>
    <property type="project" value="InterPro"/>
</dbReference>
<feature type="transmembrane region" description="Helical" evidence="7">
    <location>
        <begin position="62"/>
        <end position="82"/>
    </location>
</feature>
<dbReference type="InterPro" id="IPR049142">
    <property type="entry name" value="MS_channel_1st"/>
</dbReference>
<evidence type="ECO:0000256" key="6">
    <source>
        <dbReference type="ARBA" id="ARBA00023136"/>
    </source>
</evidence>
<reference evidence="11 12" key="1">
    <citation type="submission" date="2016-10" db="EMBL/GenBank/DDBJ databases">
        <authorList>
            <person name="de Groot N.N."/>
        </authorList>
    </citation>
    <scope>NUCLEOTIDE SEQUENCE [LARGE SCALE GENOMIC DNA]</scope>
    <source>
        <strain evidence="11 12">DSM 1736</strain>
    </source>
</reference>
<feature type="domain" description="Mechanosensitive ion channel MscS" evidence="8">
    <location>
        <begin position="109"/>
        <end position="173"/>
    </location>
</feature>
<dbReference type="SUPFAM" id="SSF50182">
    <property type="entry name" value="Sm-like ribonucleoproteins"/>
    <property type="match status" value="1"/>
</dbReference>
<dbReference type="STRING" id="146817.SAMN04488502_11088"/>
<dbReference type="SUPFAM" id="SSF82861">
    <property type="entry name" value="Mechanosensitive channel protein MscS (YggB), transmembrane region"/>
    <property type="match status" value="1"/>
</dbReference>
<feature type="domain" description="Mechanosensitive ion channel transmembrane helices 2/3" evidence="10">
    <location>
        <begin position="67"/>
        <end position="107"/>
    </location>
</feature>
<evidence type="ECO:0000313" key="11">
    <source>
        <dbReference type="EMBL" id="SDN01787.1"/>
    </source>
</evidence>
<evidence type="ECO:0000259" key="9">
    <source>
        <dbReference type="Pfam" id="PF21082"/>
    </source>
</evidence>
<evidence type="ECO:0000259" key="8">
    <source>
        <dbReference type="Pfam" id="PF00924"/>
    </source>
</evidence>
<gene>
    <name evidence="11" type="ORF">SAMN04488502_11088</name>
</gene>
<dbReference type="Pfam" id="PF00924">
    <property type="entry name" value="MS_channel_2nd"/>
    <property type="match status" value="1"/>
</dbReference>
<comment type="similarity">
    <text evidence="2">Belongs to the MscS (TC 1.A.23) family.</text>
</comment>
<feature type="transmembrane region" description="Helical" evidence="7">
    <location>
        <begin position="16"/>
        <end position="33"/>
    </location>
</feature>
<dbReference type="InterPro" id="IPR011066">
    <property type="entry name" value="MscS_channel_C_sf"/>
</dbReference>
<dbReference type="PANTHER" id="PTHR30460:SF0">
    <property type="entry name" value="MODERATE CONDUCTANCE MECHANOSENSITIVE CHANNEL YBIO"/>
    <property type="match status" value="1"/>
</dbReference>
<dbReference type="Pfam" id="PF21082">
    <property type="entry name" value="MS_channel_3rd"/>
    <property type="match status" value="1"/>
</dbReference>
<name>A0A1G9XYD1_9FIRM</name>
<evidence type="ECO:0000256" key="7">
    <source>
        <dbReference type="SAM" id="Phobius"/>
    </source>
</evidence>
<feature type="domain" description="Mechanosensitive ion channel MscS C-terminal" evidence="9">
    <location>
        <begin position="180"/>
        <end position="263"/>
    </location>
</feature>
<dbReference type="InterPro" id="IPR006685">
    <property type="entry name" value="MscS_channel_2nd"/>
</dbReference>
<dbReference type="Gene3D" id="2.30.30.60">
    <property type="match status" value="1"/>
</dbReference>
<evidence type="ECO:0000256" key="1">
    <source>
        <dbReference type="ARBA" id="ARBA00004651"/>
    </source>
</evidence>
<dbReference type="OrthoDB" id="9809206at2"/>
<dbReference type="InterPro" id="IPR045276">
    <property type="entry name" value="YbiO_bact"/>
</dbReference>
<evidence type="ECO:0000259" key="10">
    <source>
        <dbReference type="Pfam" id="PF21088"/>
    </source>
</evidence>
<dbReference type="InterPro" id="IPR011014">
    <property type="entry name" value="MscS_channel_TM-2"/>
</dbReference>
<dbReference type="InterPro" id="IPR049278">
    <property type="entry name" value="MS_channel_C"/>
</dbReference>
<dbReference type="RefSeq" id="WP_092074565.1">
    <property type="nucleotide sequence ID" value="NZ_FNHB01000010.1"/>
</dbReference>
<evidence type="ECO:0000256" key="3">
    <source>
        <dbReference type="ARBA" id="ARBA00022475"/>
    </source>
</evidence>
<dbReference type="FunFam" id="2.30.30.60:FF:000001">
    <property type="entry name" value="MscS Mechanosensitive ion channel"/>
    <property type="match status" value="1"/>
</dbReference>
<dbReference type="AlphaFoldDB" id="A0A1G9XYD1"/>
<protein>
    <submittedName>
        <fullName evidence="11">Small conductance mechanosensitive channel</fullName>
    </submittedName>
</protein>
<dbReference type="InterPro" id="IPR010920">
    <property type="entry name" value="LSM_dom_sf"/>
</dbReference>
<keyword evidence="6 7" id="KW-0472">Membrane</keyword>
<comment type="subcellular location">
    <subcellularLocation>
        <location evidence="1">Cell membrane</location>
        <topology evidence="1">Multi-pass membrane protein</topology>
    </subcellularLocation>
</comment>
<accession>A0A1G9XYD1</accession>
<feature type="transmembrane region" description="Helical" evidence="7">
    <location>
        <begin position="88"/>
        <end position="110"/>
    </location>
</feature>
<evidence type="ECO:0000256" key="4">
    <source>
        <dbReference type="ARBA" id="ARBA00022692"/>
    </source>
</evidence>
<keyword evidence="12" id="KW-1185">Reference proteome</keyword>
<organism evidence="11 12">
    <name type="scientific">Dendrosporobacter quercicolus</name>
    <dbReference type="NCBI Taxonomy" id="146817"/>
    <lineage>
        <taxon>Bacteria</taxon>
        <taxon>Bacillati</taxon>
        <taxon>Bacillota</taxon>
        <taxon>Negativicutes</taxon>
        <taxon>Selenomonadales</taxon>
        <taxon>Sporomusaceae</taxon>
        <taxon>Dendrosporobacter</taxon>
    </lineage>
</organism>
<keyword evidence="5 7" id="KW-1133">Transmembrane helix</keyword>
<evidence type="ECO:0000256" key="2">
    <source>
        <dbReference type="ARBA" id="ARBA00008017"/>
    </source>
</evidence>
<evidence type="ECO:0000256" key="5">
    <source>
        <dbReference type="ARBA" id="ARBA00022989"/>
    </source>
</evidence>
<keyword evidence="3" id="KW-1003">Cell membrane</keyword>
<sequence>MDILSSDFLLFIGNKALRICLILAAAALVLRFLRDVVSRLFVTRPSGKIFYFDERRARTLSILLQSIMRYVIYFIAIILVLQEFSIDTTSIVAGAGILGLAIGVGAQSLIKDLITGFFVILEDQYAVGDYIASGDMTGTVEEIGFRVTKLRDANGVLHIIPHGLITKITNYTRGHMVAAVTVPVAYEADLSKVLELFAEACRQVGSAMPEVIDEPKVVGVVEFQPGGLVAKIVAKTVPLEQGKVEAALRYRIKILFDENGIPMPTVRQNS</sequence>
<dbReference type="Proteomes" id="UP000214880">
    <property type="component" value="Unassembled WGS sequence"/>
</dbReference>
<dbReference type="SUPFAM" id="SSF82689">
    <property type="entry name" value="Mechanosensitive channel protein MscS (YggB), C-terminal domain"/>
    <property type="match status" value="1"/>
</dbReference>
<dbReference type="PANTHER" id="PTHR30460">
    <property type="entry name" value="MODERATE CONDUCTANCE MECHANOSENSITIVE CHANNEL YBIO"/>
    <property type="match status" value="1"/>
</dbReference>
<proteinExistence type="inferred from homology"/>
<dbReference type="InterPro" id="IPR023408">
    <property type="entry name" value="MscS_beta-dom_sf"/>
</dbReference>
<keyword evidence="4 7" id="KW-0812">Transmembrane</keyword>
<dbReference type="Gene3D" id="1.10.287.1260">
    <property type="match status" value="1"/>
</dbReference>
<dbReference type="EMBL" id="FNHB01000010">
    <property type="protein sequence ID" value="SDN01787.1"/>
    <property type="molecule type" value="Genomic_DNA"/>
</dbReference>